<dbReference type="InterPro" id="IPR008011">
    <property type="entry name" value="Complex1_LYR_dom"/>
</dbReference>
<dbReference type="Pfam" id="PF05347">
    <property type="entry name" value="Complex1_LYR"/>
    <property type="match status" value="1"/>
</dbReference>
<sequence length="88" mass="10317">MATHTRVEVLHLFRSFLKVARGFPDYNIREYIKRRSIDAFRQNKNIGDESQVVGLFKEGKTQLELAKRQSIVYSLYAPKVKSIMEIKN</sequence>
<evidence type="ECO:0000313" key="2">
    <source>
        <dbReference type="EMBL" id="GAA0139763.1"/>
    </source>
</evidence>
<name>A0AAV3NLA2_LITER</name>
<reference evidence="2 3" key="1">
    <citation type="submission" date="2024-01" db="EMBL/GenBank/DDBJ databases">
        <title>The complete chloroplast genome sequence of Lithospermum erythrorhizon: insights into the phylogenetic relationship among Boraginaceae species and the maternal lineages of purple gromwells.</title>
        <authorList>
            <person name="Okada T."/>
            <person name="Watanabe K."/>
        </authorList>
    </citation>
    <scope>NUCLEOTIDE SEQUENCE [LARGE SCALE GENOMIC DNA]</scope>
</reference>
<dbReference type="GO" id="GO:0016226">
    <property type="term" value="P:iron-sulfur cluster assembly"/>
    <property type="evidence" value="ECO:0007669"/>
    <property type="project" value="InterPro"/>
</dbReference>
<feature type="domain" description="Complex 1 LYR protein" evidence="1">
    <location>
        <begin position="8"/>
        <end position="64"/>
    </location>
</feature>
<dbReference type="InterPro" id="IPR045297">
    <property type="entry name" value="Complex1_LYR_LYRM4"/>
</dbReference>
<dbReference type="CDD" id="cd20264">
    <property type="entry name" value="Complex1_LYR_LYRM4"/>
    <property type="match status" value="1"/>
</dbReference>
<comment type="caution">
    <text evidence="2">The sequence shown here is derived from an EMBL/GenBank/DDBJ whole genome shotgun (WGS) entry which is preliminary data.</text>
</comment>
<gene>
    <name evidence="2" type="ORF">LIER_01245</name>
</gene>
<dbReference type="AlphaFoldDB" id="A0AAV3NLA2"/>
<accession>A0AAV3NLA2</accession>
<dbReference type="EMBL" id="BAABME010000118">
    <property type="protein sequence ID" value="GAA0139763.1"/>
    <property type="molecule type" value="Genomic_DNA"/>
</dbReference>
<proteinExistence type="predicted"/>
<evidence type="ECO:0000313" key="3">
    <source>
        <dbReference type="Proteomes" id="UP001454036"/>
    </source>
</evidence>
<evidence type="ECO:0000259" key="1">
    <source>
        <dbReference type="Pfam" id="PF05347"/>
    </source>
</evidence>
<keyword evidence="3" id="KW-1185">Reference proteome</keyword>
<dbReference type="Proteomes" id="UP001454036">
    <property type="component" value="Unassembled WGS sequence"/>
</dbReference>
<dbReference type="PANTHER" id="PTHR47158:SF1">
    <property type="entry name" value="OS08G0239000 PROTEIN"/>
    <property type="match status" value="1"/>
</dbReference>
<organism evidence="2 3">
    <name type="scientific">Lithospermum erythrorhizon</name>
    <name type="common">Purple gromwell</name>
    <name type="synonym">Lithospermum officinale var. erythrorhizon</name>
    <dbReference type="NCBI Taxonomy" id="34254"/>
    <lineage>
        <taxon>Eukaryota</taxon>
        <taxon>Viridiplantae</taxon>
        <taxon>Streptophyta</taxon>
        <taxon>Embryophyta</taxon>
        <taxon>Tracheophyta</taxon>
        <taxon>Spermatophyta</taxon>
        <taxon>Magnoliopsida</taxon>
        <taxon>eudicotyledons</taxon>
        <taxon>Gunneridae</taxon>
        <taxon>Pentapetalae</taxon>
        <taxon>asterids</taxon>
        <taxon>lamiids</taxon>
        <taxon>Boraginales</taxon>
        <taxon>Boraginaceae</taxon>
        <taxon>Boraginoideae</taxon>
        <taxon>Lithospermeae</taxon>
        <taxon>Lithospermum</taxon>
    </lineage>
</organism>
<protein>
    <recommendedName>
        <fullName evidence="1">Complex 1 LYR protein domain-containing protein</fullName>
    </recommendedName>
</protein>
<dbReference type="PANTHER" id="PTHR47158">
    <property type="entry name" value="OS08G0239000 PROTEIN"/>
    <property type="match status" value="1"/>
</dbReference>